<organism evidence="2 3">
    <name type="scientific">Armillaria solidipes</name>
    <dbReference type="NCBI Taxonomy" id="1076256"/>
    <lineage>
        <taxon>Eukaryota</taxon>
        <taxon>Fungi</taxon>
        <taxon>Dikarya</taxon>
        <taxon>Basidiomycota</taxon>
        <taxon>Agaricomycotina</taxon>
        <taxon>Agaricomycetes</taxon>
        <taxon>Agaricomycetidae</taxon>
        <taxon>Agaricales</taxon>
        <taxon>Marasmiineae</taxon>
        <taxon>Physalacriaceae</taxon>
        <taxon>Armillaria</taxon>
    </lineage>
</organism>
<name>A0A2H3BPY0_9AGAR</name>
<gene>
    <name evidence="2" type="ORF">ARMSODRAFT_444074</name>
</gene>
<accession>A0A2H3BPY0</accession>
<evidence type="ECO:0000256" key="1">
    <source>
        <dbReference type="SAM" id="MobiDB-lite"/>
    </source>
</evidence>
<evidence type="ECO:0000313" key="3">
    <source>
        <dbReference type="Proteomes" id="UP000218334"/>
    </source>
</evidence>
<dbReference type="EMBL" id="KZ293447">
    <property type="protein sequence ID" value="PBK65116.1"/>
    <property type="molecule type" value="Genomic_DNA"/>
</dbReference>
<dbReference type="AlphaFoldDB" id="A0A2H3BPY0"/>
<feature type="region of interest" description="Disordered" evidence="1">
    <location>
        <begin position="1"/>
        <end position="29"/>
    </location>
</feature>
<reference evidence="3" key="1">
    <citation type="journal article" date="2017" name="Nat. Ecol. Evol.">
        <title>Genome expansion and lineage-specific genetic innovations in the forest pathogenic fungi Armillaria.</title>
        <authorList>
            <person name="Sipos G."/>
            <person name="Prasanna A.N."/>
            <person name="Walter M.C."/>
            <person name="O'Connor E."/>
            <person name="Balint B."/>
            <person name="Krizsan K."/>
            <person name="Kiss B."/>
            <person name="Hess J."/>
            <person name="Varga T."/>
            <person name="Slot J."/>
            <person name="Riley R."/>
            <person name="Boka B."/>
            <person name="Rigling D."/>
            <person name="Barry K."/>
            <person name="Lee J."/>
            <person name="Mihaltcheva S."/>
            <person name="LaButti K."/>
            <person name="Lipzen A."/>
            <person name="Waldron R."/>
            <person name="Moloney N.M."/>
            <person name="Sperisen C."/>
            <person name="Kredics L."/>
            <person name="Vagvoelgyi C."/>
            <person name="Patrignani A."/>
            <person name="Fitzpatrick D."/>
            <person name="Nagy I."/>
            <person name="Doyle S."/>
            <person name="Anderson J.B."/>
            <person name="Grigoriev I.V."/>
            <person name="Gueldener U."/>
            <person name="Muensterkoetter M."/>
            <person name="Nagy L.G."/>
        </authorList>
    </citation>
    <scope>NUCLEOTIDE SEQUENCE [LARGE SCALE GENOMIC DNA]</scope>
    <source>
        <strain evidence="3">28-4</strain>
    </source>
</reference>
<proteinExistence type="predicted"/>
<dbReference type="Proteomes" id="UP000218334">
    <property type="component" value="Unassembled WGS sequence"/>
</dbReference>
<sequence>MMRKNRYTKEQATVKSRDTKPSTSLEAKYKSSRNLLSSCERTHETYYASEHTTCTQLVVIYPHTVPLIRRAWNQKEYTRTDESSPLKENQSLAVPAPKSFGHKRVSEIAKSLLSHNGRREEGGAMDWSAVNIEAHGHCDYGKNIPSQKVKRVIKPKGYTRTDELGP</sequence>
<keyword evidence="3" id="KW-1185">Reference proteome</keyword>
<protein>
    <submittedName>
        <fullName evidence="2">Uncharacterized protein</fullName>
    </submittedName>
</protein>
<evidence type="ECO:0000313" key="2">
    <source>
        <dbReference type="EMBL" id="PBK65116.1"/>
    </source>
</evidence>
<feature type="region of interest" description="Disordered" evidence="1">
    <location>
        <begin position="79"/>
        <end position="98"/>
    </location>
</feature>